<dbReference type="AlphaFoldDB" id="A0A9W8YVW3"/>
<evidence type="ECO:0000256" key="9">
    <source>
        <dbReference type="ARBA" id="ARBA00023134"/>
    </source>
</evidence>
<keyword evidence="8" id="KW-0648">Protein biosynthesis</keyword>
<dbReference type="Proteomes" id="UP001140453">
    <property type="component" value="Unassembled WGS sequence"/>
</dbReference>
<dbReference type="EMBL" id="JAPEVB010000002">
    <property type="protein sequence ID" value="KAJ4393810.1"/>
    <property type="molecule type" value="Genomic_DNA"/>
</dbReference>
<dbReference type="InterPro" id="IPR004161">
    <property type="entry name" value="EFTu-like_2"/>
</dbReference>
<keyword evidence="16" id="KW-1185">Reference proteome</keyword>
<dbReference type="SUPFAM" id="SSF50447">
    <property type="entry name" value="Translation proteins"/>
    <property type="match status" value="1"/>
</dbReference>
<keyword evidence="3" id="KW-0963">Cytoplasm</keyword>
<evidence type="ECO:0000313" key="16">
    <source>
        <dbReference type="Proteomes" id="UP001140453"/>
    </source>
</evidence>
<dbReference type="Pfam" id="PF03144">
    <property type="entry name" value="GTP_EFTU_D2"/>
    <property type="match status" value="1"/>
</dbReference>
<dbReference type="Pfam" id="PF08938">
    <property type="entry name" value="HBS1_N"/>
    <property type="match status" value="1"/>
</dbReference>
<dbReference type="InterPro" id="IPR009001">
    <property type="entry name" value="Transl_elong_EF1A/Init_IF2_C"/>
</dbReference>
<protein>
    <recommendedName>
        <fullName evidence="12">Elongation factor 1 alpha-like protein</fullName>
    </recommendedName>
</protein>
<comment type="subunit">
    <text evidence="11">Component of the Dom34-Hbs1 complex, also named Pelota-HBS1L complex, composed of dom34 and hbs1.</text>
</comment>
<evidence type="ECO:0000256" key="8">
    <source>
        <dbReference type="ARBA" id="ARBA00022917"/>
    </source>
</evidence>
<feature type="region of interest" description="Disordered" evidence="13">
    <location>
        <begin position="93"/>
        <end position="116"/>
    </location>
</feature>
<keyword evidence="7" id="KW-0810">Translation regulation</keyword>
<dbReference type="FunFam" id="2.40.30.10:FF:000020">
    <property type="entry name" value="Translation elongation factor EF-1"/>
    <property type="match status" value="1"/>
</dbReference>
<feature type="compositionally biased region" description="Polar residues" evidence="13">
    <location>
        <begin position="217"/>
        <end position="235"/>
    </location>
</feature>
<name>A0A9W8YVW3_9PEZI</name>
<dbReference type="OrthoDB" id="342024at2759"/>
<dbReference type="PRINTS" id="PR00315">
    <property type="entry name" value="ELONGATNFCT"/>
</dbReference>
<dbReference type="GO" id="GO:0003924">
    <property type="term" value="F:GTPase activity"/>
    <property type="evidence" value="ECO:0007669"/>
    <property type="project" value="InterPro"/>
</dbReference>
<dbReference type="PANTHER" id="PTHR23115">
    <property type="entry name" value="TRANSLATION FACTOR"/>
    <property type="match status" value="1"/>
</dbReference>
<dbReference type="CDD" id="cd01883">
    <property type="entry name" value="EF1_alpha"/>
    <property type="match status" value="1"/>
</dbReference>
<dbReference type="InterPro" id="IPR004160">
    <property type="entry name" value="Transl_elong_EFTu/EF1A_C"/>
</dbReference>
<dbReference type="GO" id="GO:0002184">
    <property type="term" value="P:cytoplasmic translational termination"/>
    <property type="evidence" value="ECO:0007669"/>
    <property type="project" value="UniProtKB-ARBA"/>
</dbReference>
<keyword evidence="5" id="KW-0251">Elongation factor</keyword>
<dbReference type="InterPro" id="IPR000795">
    <property type="entry name" value="T_Tr_GTP-bd_dom"/>
</dbReference>
<feature type="region of interest" description="Disordered" evidence="13">
    <location>
        <begin position="179"/>
        <end position="237"/>
    </location>
</feature>
<dbReference type="InterPro" id="IPR009000">
    <property type="entry name" value="Transl_B-barrel_sf"/>
</dbReference>
<dbReference type="SUPFAM" id="SSF52540">
    <property type="entry name" value="P-loop containing nucleoside triphosphate hydrolases"/>
    <property type="match status" value="1"/>
</dbReference>
<evidence type="ECO:0000313" key="15">
    <source>
        <dbReference type="EMBL" id="KAJ4393810.1"/>
    </source>
</evidence>
<dbReference type="GO" id="GO:1990533">
    <property type="term" value="C:Dom34-Hbs1 complex"/>
    <property type="evidence" value="ECO:0007669"/>
    <property type="project" value="UniProtKB-ARBA"/>
</dbReference>
<keyword evidence="9" id="KW-0342">GTP-binding</keyword>
<evidence type="ECO:0000259" key="14">
    <source>
        <dbReference type="PROSITE" id="PS51722"/>
    </source>
</evidence>
<dbReference type="GO" id="GO:0005829">
    <property type="term" value="C:cytosol"/>
    <property type="evidence" value="ECO:0007669"/>
    <property type="project" value="GOC"/>
</dbReference>
<evidence type="ECO:0000256" key="7">
    <source>
        <dbReference type="ARBA" id="ARBA00022845"/>
    </source>
</evidence>
<feature type="compositionally biased region" description="Basic and acidic residues" evidence="13">
    <location>
        <begin position="104"/>
        <end position="114"/>
    </location>
</feature>
<dbReference type="Gene3D" id="3.40.50.300">
    <property type="entry name" value="P-loop containing nucleotide triphosphate hydrolases"/>
    <property type="match status" value="1"/>
</dbReference>
<comment type="subcellular location">
    <subcellularLocation>
        <location evidence="1">Cytoplasm</location>
    </subcellularLocation>
</comment>
<dbReference type="GO" id="GO:0006417">
    <property type="term" value="P:regulation of translation"/>
    <property type="evidence" value="ECO:0007669"/>
    <property type="project" value="UniProtKB-KW"/>
</dbReference>
<dbReference type="Pfam" id="PF00009">
    <property type="entry name" value="GTP_EFTU"/>
    <property type="match status" value="1"/>
</dbReference>
<reference evidence="15" key="1">
    <citation type="submission" date="2022-10" db="EMBL/GenBank/DDBJ databases">
        <title>Tapping the CABI collections for fungal endophytes: first genome assemblies for Collariella, Neodidymelliopsis, Ascochyta clinopodiicola, Didymella pomorum, Didymosphaeria variabile, Neocosmospora piperis and Neocucurbitaria cava.</title>
        <authorList>
            <person name="Hill R."/>
        </authorList>
    </citation>
    <scope>NUCLEOTIDE SEQUENCE</scope>
    <source>
        <strain evidence="15">IMI 355082</strain>
    </source>
</reference>
<keyword evidence="4" id="KW-0547">Nucleotide-binding</keyword>
<dbReference type="SUPFAM" id="SSF50465">
    <property type="entry name" value="EF-Tu/eEF-1alpha/eIF2-gamma C-terminal domain"/>
    <property type="match status" value="1"/>
</dbReference>
<evidence type="ECO:0000256" key="10">
    <source>
        <dbReference type="ARBA" id="ARBA00049117"/>
    </source>
</evidence>
<evidence type="ECO:0000256" key="4">
    <source>
        <dbReference type="ARBA" id="ARBA00022741"/>
    </source>
</evidence>
<dbReference type="FunFam" id="3.40.50.300:FF:000204">
    <property type="entry name" value="Translation elongation factor Tu"/>
    <property type="match status" value="1"/>
</dbReference>
<dbReference type="GO" id="GO:0003746">
    <property type="term" value="F:translation elongation factor activity"/>
    <property type="evidence" value="ECO:0007669"/>
    <property type="project" value="UniProtKB-KW"/>
</dbReference>
<comment type="similarity">
    <text evidence="2">Belongs to the TRAFAC class translation factor GTPase superfamily. Classic translation factor GTPase family. EF-Tu/EF-1A subfamily.</text>
</comment>
<comment type="catalytic activity">
    <reaction evidence="10">
        <text>GTP + H2O = GDP + phosphate + H(+)</text>
        <dbReference type="Rhea" id="RHEA:19669"/>
        <dbReference type="ChEBI" id="CHEBI:15377"/>
        <dbReference type="ChEBI" id="CHEBI:15378"/>
        <dbReference type="ChEBI" id="CHEBI:37565"/>
        <dbReference type="ChEBI" id="CHEBI:43474"/>
        <dbReference type="ChEBI" id="CHEBI:58189"/>
    </reaction>
    <physiologicalReaction direction="left-to-right" evidence="10">
        <dbReference type="Rhea" id="RHEA:19670"/>
    </physiologicalReaction>
</comment>
<evidence type="ECO:0000256" key="6">
    <source>
        <dbReference type="ARBA" id="ARBA00022801"/>
    </source>
</evidence>
<dbReference type="InterPro" id="IPR050100">
    <property type="entry name" value="TRAFAC_GTPase_members"/>
</dbReference>
<evidence type="ECO:0000256" key="12">
    <source>
        <dbReference type="ARBA" id="ARBA00074866"/>
    </source>
</evidence>
<dbReference type="Pfam" id="PF03143">
    <property type="entry name" value="GTP_EFTU_D3"/>
    <property type="match status" value="1"/>
</dbReference>
<feature type="compositionally biased region" description="Basic and acidic residues" evidence="13">
    <location>
        <begin position="187"/>
        <end position="211"/>
    </location>
</feature>
<proteinExistence type="inferred from homology"/>
<evidence type="ECO:0000256" key="2">
    <source>
        <dbReference type="ARBA" id="ARBA00007249"/>
    </source>
</evidence>
<keyword evidence="6" id="KW-0378">Hydrolase</keyword>
<dbReference type="PROSITE" id="PS00301">
    <property type="entry name" value="G_TR_1"/>
    <property type="match status" value="1"/>
</dbReference>
<comment type="caution">
    <text evidence="15">The sequence shown here is derived from an EMBL/GenBank/DDBJ whole genome shotgun (WGS) entry which is preliminary data.</text>
</comment>
<evidence type="ECO:0000256" key="5">
    <source>
        <dbReference type="ARBA" id="ARBA00022768"/>
    </source>
</evidence>
<dbReference type="InterPro" id="IPR027417">
    <property type="entry name" value="P-loop_NTPase"/>
</dbReference>
<dbReference type="InterPro" id="IPR031157">
    <property type="entry name" value="G_TR_CS"/>
</dbReference>
<evidence type="ECO:0000256" key="1">
    <source>
        <dbReference type="ARBA" id="ARBA00004496"/>
    </source>
</evidence>
<dbReference type="CDD" id="cd16267">
    <property type="entry name" value="HBS1-like_II"/>
    <property type="match status" value="1"/>
</dbReference>
<dbReference type="GO" id="GO:0005525">
    <property type="term" value="F:GTP binding"/>
    <property type="evidence" value="ECO:0007669"/>
    <property type="project" value="UniProtKB-KW"/>
</dbReference>
<organism evidence="15 16">
    <name type="scientific">Gnomoniopsis smithogilvyi</name>
    <dbReference type="NCBI Taxonomy" id="1191159"/>
    <lineage>
        <taxon>Eukaryota</taxon>
        <taxon>Fungi</taxon>
        <taxon>Dikarya</taxon>
        <taxon>Ascomycota</taxon>
        <taxon>Pezizomycotina</taxon>
        <taxon>Sordariomycetes</taxon>
        <taxon>Sordariomycetidae</taxon>
        <taxon>Diaporthales</taxon>
        <taxon>Gnomoniaceae</taxon>
        <taxon>Gnomoniopsis</taxon>
    </lineage>
</organism>
<evidence type="ECO:0000256" key="3">
    <source>
        <dbReference type="ARBA" id="ARBA00022490"/>
    </source>
</evidence>
<feature type="domain" description="Tr-type G" evidence="14">
    <location>
        <begin position="370"/>
        <end position="593"/>
    </location>
</feature>
<dbReference type="PROSITE" id="PS51722">
    <property type="entry name" value="G_TR_2"/>
    <property type="match status" value="1"/>
</dbReference>
<sequence>MSRHRIFQNYDYENELDDYDGELEAEDEEGQDELSPEDKVQMAEGTAEVKTLLGPRVDKVTTQQIQEALWHYYYDIDKTVAYLIGKFVDPAPKPAAKPKAQPKTSEHLSSRESPTHTADFFADMPWLNIPEHRRAVFISPPRIQGGLLGGSSTPKMSKLQALAAARKRKVDEEAALVMLPKKAQSSGEERSEKEASQPDAQVKREEEDIPRKKSKNESIQQGDTRQNNTQETVSRPLTDGASDEHIIMATPSAFAQVLCFGSALATPTAPAPAPHSTQVDILPPWAAFTTPEALREAFEQPSPDDVVLAAQSKSALTPLQQKTGKKIAKPTKGIAEATNGVEKIKIDDATPLPKSKNLDVLKEHAKSKGKKELSFVVVGHVDSGKSTMLGRLLLDMKVVDQRTVDKYQKEAEKLGKSSFALAWVLDSRAEERARGVTIDIATNHFETDSTSFTLIDAPGHRDFIPNMLAGTGMADIAILVVDAAKGAFEAGLKGQTREHALLLRSMGVFRIIVAVNKLDTTQWSTERFEEIRDQILGSLKALKFPLKDISFVPVSGLQGDNVVRRSQDASAAWYTGPTVLEELEQSESKTTAEDLTKPLRLMITDLYDTPLSPIVVSGRIDAGSLQTGDAVLVQPSGEKAYIKAIERNDIPADWAVAGQHVALHLSHIDAEKHLHTGDVLCSIKNPISCINSFTMRALAFDTFFPMPVDLSRGRLRAPAFVRELTGTLDINKGTLLKKKPQIVKAGQVARIKVSIEDGKVAMEKGSRVVLRSEGNTVAAGLIE</sequence>
<accession>A0A9W8YVW3</accession>
<dbReference type="Gene3D" id="2.40.30.10">
    <property type="entry name" value="Translation factors"/>
    <property type="match status" value="2"/>
</dbReference>
<dbReference type="InterPro" id="IPR015033">
    <property type="entry name" value="HBS1-like_N"/>
</dbReference>
<evidence type="ECO:0000256" key="13">
    <source>
        <dbReference type="SAM" id="MobiDB-lite"/>
    </source>
</evidence>
<gene>
    <name evidence="15" type="ORF">N0V93_003025</name>
</gene>
<evidence type="ECO:0000256" key="11">
    <source>
        <dbReference type="ARBA" id="ARBA00063537"/>
    </source>
</evidence>